<evidence type="ECO:0000313" key="3">
    <source>
        <dbReference type="EMBL" id="VAW29821.1"/>
    </source>
</evidence>
<name>A0A3B0UFM7_9ZZZZ</name>
<feature type="region of interest" description="Disordered" evidence="1">
    <location>
        <begin position="75"/>
        <end position="95"/>
    </location>
</feature>
<keyword evidence="2" id="KW-0812">Transmembrane</keyword>
<reference evidence="3" key="1">
    <citation type="submission" date="2018-06" db="EMBL/GenBank/DDBJ databases">
        <authorList>
            <person name="Zhirakovskaya E."/>
        </authorList>
    </citation>
    <scope>NUCLEOTIDE SEQUENCE</scope>
</reference>
<evidence type="ECO:0000256" key="2">
    <source>
        <dbReference type="SAM" id="Phobius"/>
    </source>
</evidence>
<evidence type="ECO:0000256" key="1">
    <source>
        <dbReference type="SAM" id="MobiDB-lite"/>
    </source>
</evidence>
<sequence>MKRIFVAGLFTSFIVLVGAGSVLAAPPAYIDPNTGGMLAQALIVVLGMATGAWFFFANHIKMFVNRMKRSFQEKKNGAAPQEVVASEPPQENNVQ</sequence>
<dbReference type="EMBL" id="UOEU01000007">
    <property type="protein sequence ID" value="VAW29821.1"/>
    <property type="molecule type" value="Genomic_DNA"/>
</dbReference>
<dbReference type="AlphaFoldDB" id="A0A3B0UFM7"/>
<protein>
    <submittedName>
        <fullName evidence="3">Uncharacterized protein</fullName>
    </submittedName>
</protein>
<feature type="transmembrane region" description="Helical" evidence="2">
    <location>
        <begin position="40"/>
        <end position="60"/>
    </location>
</feature>
<keyword evidence="2" id="KW-0472">Membrane</keyword>
<accession>A0A3B0UFM7</accession>
<organism evidence="3">
    <name type="scientific">hydrothermal vent metagenome</name>
    <dbReference type="NCBI Taxonomy" id="652676"/>
    <lineage>
        <taxon>unclassified sequences</taxon>
        <taxon>metagenomes</taxon>
        <taxon>ecological metagenomes</taxon>
    </lineage>
</organism>
<keyword evidence="2" id="KW-1133">Transmembrane helix</keyword>
<proteinExistence type="predicted"/>
<gene>
    <name evidence="3" type="ORF">MNBD_CHLOROFLEXI01-1351</name>
</gene>